<evidence type="ECO:0000313" key="2">
    <source>
        <dbReference type="EMBL" id="KKR88811.1"/>
    </source>
</evidence>
<dbReference type="PROSITE" id="PS50990">
    <property type="entry name" value="PEPTIDASE_C39"/>
    <property type="match status" value="1"/>
</dbReference>
<comment type="caution">
    <text evidence="2">The sequence shown here is derived from an EMBL/GenBank/DDBJ whole genome shotgun (WGS) entry which is preliminary data.</text>
</comment>
<name>A0A0G0UMS2_9BACT</name>
<organism evidence="2 3">
    <name type="scientific">Candidatus Wolfebacteria bacterium GW2011_GWB1_41_12</name>
    <dbReference type="NCBI Taxonomy" id="1619006"/>
    <lineage>
        <taxon>Bacteria</taxon>
        <taxon>Candidatus Wolfeibacteriota</taxon>
    </lineage>
</organism>
<gene>
    <name evidence="2" type="ORF">UU38_C0003G0062</name>
</gene>
<feature type="domain" description="Peptidase C39" evidence="1">
    <location>
        <begin position="13"/>
        <end position="141"/>
    </location>
</feature>
<protein>
    <recommendedName>
        <fullName evidence="1">Peptidase C39 domain-containing protein</fullName>
    </recommendedName>
</protein>
<evidence type="ECO:0000313" key="3">
    <source>
        <dbReference type="Proteomes" id="UP000033918"/>
    </source>
</evidence>
<evidence type="ECO:0000259" key="1">
    <source>
        <dbReference type="PROSITE" id="PS50990"/>
    </source>
</evidence>
<dbReference type="Pfam" id="PF03412">
    <property type="entry name" value="Peptidase_C39"/>
    <property type="match status" value="1"/>
</dbReference>
<proteinExistence type="predicted"/>
<dbReference type="GO" id="GO:0016020">
    <property type="term" value="C:membrane"/>
    <property type="evidence" value="ECO:0007669"/>
    <property type="project" value="InterPro"/>
</dbReference>
<dbReference type="GO" id="GO:0008233">
    <property type="term" value="F:peptidase activity"/>
    <property type="evidence" value="ECO:0007669"/>
    <property type="project" value="InterPro"/>
</dbReference>
<dbReference type="GO" id="GO:0006508">
    <property type="term" value="P:proteolysis"/>
    <property type="evidence" value="ECO:0007669"/>
    <property type="project" value="InterPro"/>
</dbReference>
<dbReference type="InterPro" id="IPR005074">
    <property type="entry name" value="Peptidase_C39"/>
</dbReference>
<dbReference type="GO" id="GO:0005524">
    <property type="term" value="F:ATP binding"/>
    <property type="evidence" value="ECO:0007669"/>
    <property type="project" value="InterPro"/>
</dbReference>
<accession>A0A0G0UMS2</accession>
<reference evidence="2 3" key="1">
    <citation type="journal article" date="2015" name="Nature">
        <title>rRNA introns, odd ribosomes, and small enigmatic genomes across a large radiation of phyla.</title>
        <authorList>
            <person name="Brown C.T."/>
            <person name="Hug L.A."/>
            <person name="Thomas B.C."/>
            <person name="Sharon I."/>
            <person name="Castelle C.J."/>
            <person name="Singh A."/>
            <person name="Wilkins M.J."/>
            <person name="Williams K.H."/>
            <person name="Banfield J.F."/>
        </authorList>
    </citation>
    <scope>NUCLEOTIDE SEQUENCE [LARGE SCALE GENOMIC DNA]</scope>
</reference>
<dbReference type="Proteomes" id="UP000033918">
    <property type="component" value="Unassembled WGS sequence"/>
</dbReference>
<sequence>MKTTILKIKPMKQTKSGFCGPVALKMVLDFYGLNYGENYLAEILKTTREKGTDERGFRTGLKKIKLKFVIKSGASSEDIKFYLKKKIPVIVDWFSEDEGHYSAIVAATKNHIFLADPEIGKVRKMDLKTFERVWFDFPGEKIRKPSDLILRWLMAVYPPKN</sequence>
<dbReference type="AlphaFoldDB" id="A0A0G0UMS2"/>
<dbReference type="EMBL" id="LCAK01000003">
    <property type="protein sequence ID" value="KKR88811.1"/>
    <property type="molecule type" value="Genomic_DNA"/>
</dbReference>
<dbReference type="Gene3D" id="3.90.70.10">
    <property type="entry name" value="Cysteine proteinases"/>
    <property type="match status" value="1"/>
</dbReference>